<evidence type="ECO:0000313" key="3">
    <source>
        <dbReference type="EMBL" id="KAJ1923843.1"/>
    </source>
</evidence>
<feature type="domain" description="Micro-fibrillar-associated protein 1 C-terminal" evidence="2">
    <location>
        <begin position="157"/>
        <end position="376"/>
    </location>
</feature>
<feature type="compositionally biased region" description="Basic and acidic residues" evidence="1">
    <location>
        <begin position="173"/>
        <end position="182"/>
    </location>
</feature>
<feature type="compositionally biased region" description="Acidic residues" evidence="1">
    <location>
        <begin position="233"/>
        <end position="249"/>
    </location>
</feature>
<feature type="compositionally biased region" description="Basic and acidic residues" evidence="1">
    <location>
        <begin position="196"/>
        <end position="206"/>
    </location>
</feature>
<feature type="compositionally biased region" description="Basic and acidic residues" evidence="1">
    <location>
        <begin position="41"/>
        <end position="56"/>
    </location>
</feature>
<dbReference type="InterPro" id="IPR033194">
    <property type="entry name" value="MFAP1"/>
</dbReference>
<gene>
    <name evidence="3" type="ORF">IWQ60_005622</name>
</gene>
<feature type="region of interest" description="Disordered" evidence="1">
    <location>
        <begin position="1"/>
        <end position="206"/>
    </location>
</feature>
<name>A0A9W8A9F8_9FUNG</name>
<organism evidence="3 4">
    <name type="scientific">Tieghemiomyces parasiticus</name>
    <dbReference type="NCBI Taxonomy" id="78921"/>
    <lineage>
        <taxon>Eukaryota</taxon>
        <taxon>Fungi</taxon>
        <taxon>Fungi incertae sedis</taxon>
        <taxon>Zoopagomycota</taxon>
        <taxon>Kickxellomycotina</taxon>
        <taxon>Dimargaritomycetes</taxon>
        <taxon>Dimargaritales</taxon>
        <taxon>Dimargaritaceae</taxon>
        <taxon>Tieghemiomyces</taxon>
    </lineage>
</organism>
<keyword evidence="4" id="KW-1185">Reference proteome</keyword>
<feature type="compositionally biased region" description="Basic and acidic residues" evidence="1">
    <location>
        <begin position="347"/>
        <end position="356"/>
    </location>
</feature>
<sequence length="436" mass="49029">MSAPPPAPTTKPKPKVKRYWPGKIPEGARLHESDSSASEAEEAKDPAEAEWARGSESESDEEPLAEATLPIPAAPSRHPEVATPFTGKLHIPTDTGGWAEKLRPLPGEGGSPTGSWSYGEEDDDEEAMGITTITAGATNKTAPDVTTSGSESESNSDDDGVAPALLHKPVFKSKAERIRADPVEADPNYNSSFVAESERAERQKVARQLVEDRIKAEHLEVAAAATTATEAEQLAEADDTDGLDPEGELAEWREREEARLQRTIEEREARDKELREVERRRNLTDAEREREDEGYHREQRKLKEERRRTGQNVRSQGAFYTEEHGELLRQVAAATSEARNDGTITSAREDLPEFMRVKNYGRASQSKWKSLAHADTTRQDSLWHGAASSSNRHREPDYDRRSHSHRRRDDEDDGRYRSHSRREDFDKPSYRPHRDR</sequence>
<comment type="caution">
    <text evidence="3">The sequence shown here is derived from an EMBL/GenBank/DDBJ whole genome shotgun (WGS) entry which is preliminary data.</text>
</comment>
<feature type="compositionally biased region" description="Basic and acidic residues" evidence="1">
    <location>
        <begin position="421"/>
        <end position="436"/>
    </location>
</feature>
<dbReference type="OrthoDB" id="1111734at2759"/>
<dbReference type="InterPro" id="IPR009730">
    <property type="entry name" value="MFAP1_C"/>
</dbReference>
<feature type="compositionally biased region" description="Low complexity" evidence="1">
    <location>
        <begin position="129"/>
        <end position="138"/>
    </location>
</feature>
<dbReference type="AlphaFoldDB" id="A0A9W8A9F8"/>
<feature type="compositionally biased region" description="Basic and acidic residues" evidence="1">
    <location>
        <begin position="250"/>
        <end position="308"/>
    </location>
</feature>
<reference evidence="3" key="1">
    <citation type="submission" date="2022-07" db="EMBL/GenBank/DDBJ databases">
        <title>Phylogenomic reconstructions and comparative analyses of Kickxellomycotina fungi.</title>
        <authorList>
            <person name="Reynolds N.K."/>
            <person name="Stajich J.E."/>
            <person name="Barry K."/>
            <person name="Grigoriev I.V."/>
            <person name="Crous P."/>
            <person name="Smith M.E."/>
        </authorList>
    </citation>
    <scope>NUCLEOTIDE SEQUENCE</scope>
    <source>
        <strain evidence="3">RSA 861</strain>
    </source>
</reference>
<dbReference type="EMBL" id="JANBPT010000309">
    <property type="protein sequence ID" value="KAJ1923843.1"/>
    <property type="molecule type" value="Genomic_DNA"/>
</dbReference>
<dbReference type="PANTHER" id="PTHR15327">
    <property type="entry name" value="MICROFIBRIL-ASSOCIATED PROTEIN"/>
    <property type="match status" value="1"/>
</dbReference>
<accession>A0A9W8A9F8</accession>
<dbReference type="Proteomes" id="UP001150569">
    <property type="component" value="Unassembled WGS sequence"/>
</dbReference>
<feature type="compositionally biased region" description="Pro residues" evidence="1">
    <location>
        <begin position="1"/>
        <end position="11"/>
    </location>
</feature>
<proteinExistence type="predicted"/>
<protein>
    <recommendedName>
        <fullName evidence="2">Micro-fibrillar-associated protein 1 C-terminal domain-containing protein</fullName>
    </recommendedName>
</protein>
<evidence type="ECO:0000256" key="1">
    <source>
        <dbReference type="SAM" id="MobiDB-lite"/>
    </source>
</evidence>
<feature type="region of interest" description="Disordered" evidence="1">
    <location>
        <begin position="226"/>
        <end position="436"/>
    </location>
</feature>
<dbReference type="Pfam" id="PF06991">
    <property type="entry name" value="MFAP1"/>
    <property type="match status" value="1"/>
</dbReference>
<feature type="compositionally biased region" description="Basic and acidic residues" evidence="1">
    <location>
        <begin position="392"/>
        <end position="401"/>
    </location>
</feature>
<evidence type="ECO:0000313" key="4">
    <source>
        <dbReference type="Proteomes" id="UP001150569"/>
    </source>
</evidence>
<evidence type="ECO:0000259" key="2">
    <source>
        <dbReference type="Pfam" id="PF06991"/>
    </source>
</evidence>